<evidence type="ECO:0000313" key="3">
    <source>
        <dbReference type="Proteomes" id="UP000694846"/>
    </source>
</evidence>
<dbReference type="PANTHER" id="PTHR23271:SF1">
    <property type="entry name" value="U3 SMALL NUCLEOLAR RNA-ASSOCIATED PROTEIN 6 HOMOLOG"/>
    <property type="match status" value="1"/>
</dbReference>
<accession>A0A8B8FPX3</accession>
<dbReference type="RefSeq" id="XP_025412990.1">
    <property type="nucleotide sequence ID" value="XM_025557205.1"/>
</dbReference>
<protein>
    <submittedName>
        <fullName evidence="4 5">U3 small nucleolar RNA-associated protein 6 homolog</fullName>
    </submittedName>
</protein>
<dbReference type="PANTHER" id="PTHR23271">
    <property type="entry name" value="HEPATOCELLULAR CARCINOMA-ASSOCIATED ANTIGEN 66"/>
    <property type="match status" value="1"/>
</dbReference>
<dbReference type="OrthoDB" id="28112at2759"/>
<dbReference type="GO" id="GO:0030515">
    <property type="term" value="F:snoRNA binding"/>
    <property type="evidence" value="ECO:0007669"/>
    <property type="project" value="InterPro"/>
</dbReference>
<evidence type="ECO:0000259" key="2">
    <source>
        <dbReference type="Pfam" id="PF24892"/>
    </source>
</evidence>
<dbReference type="AlphaFoldDB" id="A0A8B8FPX3"/>
<dbReference type="InterPro" id="IPR011990">
    <property type="entry name" value="TPR-like_helical_dom_sf"/>
</dbReference>
<comment type="similarity">
    <text evidence="1">Belongs to the UTP6 family.</text>
</comment>
<dbReference type="SMART" id="SM00386">
    <property type="entry name" value="HAT"/>
    <property type="match status" value="6"/>
</dbReference>
<dbReference type="InterPro" id="IPR056907">
    <property type="entry name" value="UTP6_C"/>
</dbReference>
<dbReference type="InterPro" id="IPR013949">
    <property type="entry name" value="Utp6"/>
</dbReference>
<dbReference type="Proteomes" id="UP000694846">
    <property type="component" value="Unplaced"/>
</dbReference>
<dbReference type="GO" id="GO:0032040">
    <property type="term" value="C:small-subunit processome"/>
    <property type="evidence" value="ECO:0007669"/>
    <property type="project" value="TreeGrafter"/>
</dbReference>
<evidence type="ECO:0000313" key="4">
    <source>
        <dbReference type="RefSeq" id="XP_025412989.1"/>
    </source>
</evidence>
<dbReference type="GO" id="GO:0000462">
    <property type="term" value="P:maturation of SSU-rRNA from tricistronic rRNA transcript (SSU-rRNA, 5.8S rRNA, LSU-rRNA)"/>
    <property type="evidence" value="ECO:0007669"/>
    <property type="project" value="InterPro"/>
</dbReference>
<keyword evidence="3" id="KW-1185">Reference proteome</keyword>
<feature type="domain" description="U3 small nucleolar RNA-associated protein 6 homolog C-terminal" evidence="2">
    <location>
        <begin position="285"/>
        <end position="536"/>
    </location>
</feature>
<dbReference type="Gene3D" id="1.25.40.10">
    <property type="entry name" value="Tetratricopeptide repeat domain"/>
    <property type="match status" value="2"/>
</dbReference>
<proteinExistence type="inferred from homology"/>
<dbReference type="RefSeq" id="XP_025412989.1">
    <property type="nucleotide sequence ID" value="XM_025557204.1"/>
</dbReference>
<dbReference type="GeneID" id="112685353"/>
<dbReference type="Pfam" id="PF24892">
    <property type="entry name" value="UTP6_C"/>
    <property type="match status" value="1"/>
</dbReference>
<name>A0A8B8FPX3_9HEMI</name>
<reference evidence="4 5" key="1">
    <citation type="submission" date="2025-04" db="UniProtKB">
        <authorList>
            <consortium name="RefSeq"/>
        </authorList>
    </citation>
    <scope>IDENTIFICATION</scope>
    <source>
        <tissue evidence="4 5">Whole body</tissue>
    </source>
</reference>
<evidence type="ECO:0000256" key="1">
    <source>
        <dbReference type="ARBA" id="ARBA00010734"/>
    </source>
</evidence>
<gene>
    <name evidence="4 5" type="primary">LOC112685353</name>
</gene>
<dbReference type="SUPFAM" id="SSF48452">
    <property type="entry name" value="TPR-like"/>
    <property type="match status" value="1"/>
</dbReference>
<sequence>MSADEIDAEIHFMKTYSILKWDELIKLNDDRKTLDQNLALGLATREEVLKQIRVELNMLDTCQLKIDQEMKENDAAYISTEILTILSNRINAMYNNMFLMFPVEKTSLSEYIEFCSNNKLFITKCSNMLDTLMSRYHSDPEVYITAATYEFDDRNDVETARRYFAEGLKYHKNCKSLYVEEFWVEVQHLEKTAGASLPVAVGKYKNLIKRFEGDMEFHFILLDRAIQLSAVRELQCNVVRDMVKKYRHSELMWQKLAKIHFDGFIYQHVTEQLHYDKNYISGIRNCIKTYEDGLKENLPPKNKHNLWNFYIDHVIEIRKSYRMKKETIRNFMNETMERAFQEAHDNRALRKAEHYIYWAENTNKDCHTILKEAVEVINDSVELWTKLLSYYIDFDSLEMAVETFQEGVKALTKNSIPLWQMIILYMQNTHPKLLKQLFQEGARYPFEEVNTFIRPQYLEWCVLHNGILATRELFNELKDIEPECRQLYSSMIRFEKSQSSSITKISTIRKLYNDACNTFGKKDVGVWTDCMTFEYSYGSILIVDEIYKAAILCLEPHLISFMKEEYERLKYLFKDSGSKDAGVIVIEDDD</sequence>
<organism evidence="3 4">
    <name type="scientific">Sipha flava</name>
    <name type="common">yellow sugarcane aphid</name>
    <dbReference type="NCBI Taxonomy" id="143950"/>
    <lineage>
        <taxon>Eukaryota</taxon>
        <taxon>Metazoa</taxon>
        <taxon>Ecdysozoa</taxon>
        <taxon>Arthropoda</taxon>
        <taxon>Hexapoda</taxon>
        <taxon>Insecta</taxon>
        <taxon>Pterygota</taxon>
        <taxon>Neoptera</taxon>
        <taxon>Paraneoptera</taxon>
        <taxon>Hemiptera</taxon>
        <taxon>Sternorrhyncha</taxon>
        <taxon>Aphidomorpha</taxon>
        <taxon>Aphidoidea</taxon>
        <taxon>Aphididae</taxon>
        <taxon>Sipha</taxon>
    </lineage>
</organism>
<dbReference type="GO" id="GO:0034388">
    <property type="term" value="C:Pwp2p-containing subcomplex of 90S preribosome"/>
    <property type="evidence" value="ECO:0007669"/>
    <property type="project" value="TreeGrafter"/>
</dbReference>
<dbReference type="InterPro" id="IPR003107">
    <property type="entry name" value="HAT"/>
</dbReference>
<evidence type="ECO:0000313" key="5">
    <source>
        <dbReference type="RefSeq" id="XP_025412990.1"/>
    </source>
</evidence>